<evidence type="ECO:0000256" key="1">
    <source>
        <dbReference type="ARBA" id="ARBA00004162"/>
    </source>
</evidence>
<proteinExistence type="inferred from homology"/>
<comment type="subcellular location">
    <subcellularLocation>
        <location evidence="1">Cell membrane</location>
        <topology evidence="1">Single-pass membrane protein</topology>
    </subcellularLocation>
    <subcellularLocation>
        <location evidence="7">Cell membrane</location>
        <topology evidence="7">Single-pass type II membrane protein</topology>
    </subcellularLocation>
</comment>
<evidence type="ECO:0000256" key="3">
    <source>
        <dbReference type="ARBA" id="ARBA00022475"/>
    </source>
</evidence>
<dbReference type="EMBL" id="JASHIF010000019">
    <property type="protein sequence ID" value="MDI9861425.1"/>
    <property type="molecule type" value="Genomic_DNA"/>
</dbReference>
<accession>A0ABT6YCW0</accession>
<organism evidence="8 9">
    <name type="scientific">Flectobacillus roseus</name>
    <dbReference type="NCBI Taxonomy" id="502259"/>
    <lineage>
        <taxon>Bacteria</taxon>
        <taxon>Pseudomonadati</taxon>
        <taxon>Bacteroidota</taxon>
        <taxon>Cytophagia</taxon>
        <taxon>Cytophagales</taxon>
        <taxon>Flectobacillaceae</taxon>
        <taxon>Flectobacillus</taxon>
    </lineage>
</organism>
<evidence type="ECO:0000256" key="7">
    <source>
        <dbReference type="RuleBase" id="RU003879"/>
    </source>
</evidence>
<protein>
    <submittedName>
        <fullName evidence="8">Biopolymer transporter ExbD</fullName>
    </submittedName>
</protein>
<keyword evidence="3" id="KW-1003">Cell membrane</keyword>
<keyword evidence="6" id="KW-0472">Membrane</keyword>
<keyword evidence="5" id="KW-1133">Transmembrane helix</keyword>
<keyword evidence="9" id="KW-1185">Reference proteome</keyword>
<keyword evidence="7" id="KW-0813">Transport</keyword>
<reference evidence="8 9" key="1">
    <citation type="submission" date="2023-05" db="EMBL/GenBank/DDBJ databases">
        <title>Novel species of genus Flectobacillus isolated from stream in China.</title>
        <authorList>
            <person name="Lu H."/>
        </authorList>
    </citation>
    <scope>NUCLEOTIDE SEQUENCE [LARGE SCALE GENOMIC DNA]</scope>
    <source>
        <strain evidence="8 9">KCTC 42575</strain>
    </source>
</reference>
<evidence type="ECO:0000256" key="2">
    <source>
        <dbReference type="ARBA" id="ARBA00005811"/>
    </source>
</evidence>
<dbReference type="InterPro" id="IPR003400">
    <property type="entry name" value="ExbD"/>
</dbReference>
<dbReference type="Pfam" id="PF02472">
    <property type="entry name" value="ExbD"/>
    <property type="match status" value="1"/>
</dbReference>
<gene>
    <name evidence="8" type="ORF">QM524_19555</name>
</gene>
<name>A0ABT6YCW0_9BACT</name>
<comment type="similarity">
    <text evidence="2 7">Belongs to the ExbD/TolR family.</text>
</comment>
<dbReference type="RefSeq" id="WP_095167521.1">
    <property type="nucleotide sequence ID" value="NZ_JASHIF010000019.1"/>
</dbReference>
<evidence type="ECO:0000256" key="4">
    <source>
        <dbReference type="ARBA" id="ARBA00022692"/>
    </source>
</evidence>
<evidence type="ECO:0000256" key="6">
    <source>
        <dbReference type="ARBA" id="ARBA00023136"/>
    </source>
</evidence>
<sequence>MPKVKAKRQSVSLDMTAMCDVAFLLLTFFMLTAKFRPEEAVTITPPTSISEKPLPSEKGVITISVAPDGKIFMGVDDKEAQQMMLERMANRVGVPISATMQKNFMASEIVGYPAGALKQVLEEKPSAWKAKGYYQGIPCDSANNELFLWVTYAKLANPALQVAIKGDGNSNYKVFNQVVGTLQEQNINVFQLITGPENKPRN</sequence>
<dbReference type="PANTHER" id="PTHR30558">
    <property type="entry name" value="EXBD MEMBRANE COMPONENT OF PMF-DRIVEN MACROMOLECULE IMPORT SYSTEM"/>
    <property type="match status" value="1"/>
</dbReference>
<keyword evidence="4 7" id="KW-0812">Transmembrane</keyword>
<evidence type="ECO:0000313" key="9">
    <source>
        <dbReference type="Proteomes" id="UP001236507"/>
    </source>
</evidence>
<keyword evidence="7" id="KW-0653">Protein transport</keyword>
<evidence type="ECO:0000256" key="5">
    <source>
        <dbReference type="ARBA" id="ARBA00022989"/>
    </source>
</evidence>
<dbReference type="Proteomes" id="UP001236507">
    <property type="component" value="Unassembled WGS sequence"/>
</dbReference>
<comment type="caution">
    <text evidence="8">The sequence shown here is derived from an EMBL/GenBank/DDBJ whole genome shotgun (WGS) entry which is preliminary data.</text>
</comment>
<dbReference type="PANTHER" id="PTHR30558:SF3">
    <property type="entry name" value="BIOPOLYMER TRANSPORT PROTEIN EXBD-RELATED"/>
    <property type="match status" value="1"/>
</dbReference>
<evidence type="ECO:0000313" key="8">
    <source>
        <dbReference type="EMBL" id="MDI9861425.1"/>
    </source>
</evidence>